<reference evidence="11" key="1">
    <citation type="submission" date="2018-06" db="EMBL/GenBank/DDBJ databases">
        <title>Aestuariibacter litoralis strain KCTC 52945T.</title>
        <authorList>
            <person name="Li X."/>
            <person name="Salam N."/>
            <person name="Li J.-L."/>
            <person name="Chen Y.-M."/>
            <person name="Yang Z.-W."/>
            <person name="Zhang L.-Y."/>
            <person name="Han M.-X."/>
            <person name="Xiao M."/>
            <person name="Li W.-J."/>
        </authorList>
    </citation>
    <scope>NUCLEOTIDE SEQUENCE [LARGE SCALE GENOMIC DNA]</scope>
    <source>
        <strain evidence="11">KCTC 52945</strain>
    </source>
</reference>
<organism evidence="10 11">
    <name type="scientific">Aestuariivirga litoralis</name>
    <dbReference type="NCBI Taxonomy" id="2650924"/>
    <lineage>
        <taxon>Bacteria</taxon>
        <taxon>Pseudomonadati</taxon>
        <taxon>Pseudomonadota</taxon>
        <taxon>Alphaproteobacteria</taxon>
        <taxon>Hyphomicrobiales</taxon>
        <taxon>Aestuariivirgaceae</taxon>
        <taxon>Aestuariivirga</taxon>
    </lineage>
</organism>
<evidence type="ECO:0000256" key="2">
    <source>
        <dbReference type="ARBA" id="ARBA00008255"/>
    </source>
</evidence>
<keyword evidence="4" id="KW-0997">Cell inner membrane</keyword>
<name>A0A2W2BEM5_9HYPH</name>
<dbReference type="InterPro" id="IPR021147">
    <property type="entry name" value="DUF697"/>
</dbReference>
<dbReference type="NCBIfam" id="TIGR01620">
    <property type="entry name" value="hyp_HI0043"/>
    <property type="match status" value="1"/>
</dbReference>
<proteinExistence type="inferred from homology"/>
<dbReference type="AlphaFoldDB" id="A0A2W2BEM5"/>
<keyword evidence="6 9" id="KW-1133">Transmembrane helix</keyword>
<keyword evidence="11" id="KW-1185">Reference proteome</keyword>
<comment type="caution">
    <text evidence="10">The sequence shown here is derived from an EMBL/GenBank/DDBJ whole genome shotgun (WGS) entry which is preliminary data.</text>
</comment>
<keyword evidence="3" id="KW-1003">Cell membrane</keyword>
<dbReference type="GO" id="GO:0005886">
    <property type="term" value="C:plasma membrane"/>
    <property type="evidence" value="ECO:0007669"/>
    <property type="project" value="UniProtKB-SubCell"/>
</dbReference>
<evidence type="ECO:0000256" key="6">
    <source>
        <dbReference type="ARBA" id="ARBA00022989"/>
    </source>
</evidence>
<evidence type="ECO:0000256" key="4">
    <source>
        <dbReference type="ARBA" id="ARBA00022519"/>
    </source>
</evidence>
<feature type="transmembrane region" description="Helical" evidence="9">
    <location>
        <begin position="109"/>
        <end position="130"/>
    </location>
</feature>
<evidence type="ECO:0000256" key="8">
    <source>
        <dbReference type="SAM" id="MobiDB-lite"/>
    </source>
</evidence>
<dbReference type="PANTHER" id="PTHR39342">
    <property type="entry name" value="UPF0283 MEMBRANE PROTEIN YCJF"/>
    <property type="match status" value="1"/>
</dbReference>
<evidence type="ECO:0000313" key="11">
    <source>
        <dbReference type="Proteomes" id="UP000248795"/>
    </source>
</evidence>
<comment type="similarity">
    <text evidence="2">Belongs to the UPF0283 family.</text>
</comment>
<keyword evidence="7 9" id="KW-0472">Membrane</keyword>
<feature type="transmembrane region" description="Helical" evidence="9">
    <location>
        <begin position="76"/>
        <end position="97"/>
    </location>
</feature>
<accession>A0A2W2BEM5</accession>
<evidence type="ECO:0000256" key="5">
    <source>
        <dbReference type="ARBA" id="ARBA00022692"/>
    </source>
</evidence>
<evidence type="ECO:0000313" key="10">
    <source>
        <dbReference type="EMBL" id="PZF78658.1"/>
    </source>
</evidence>
<gene>
    <name evidence="10" type="ORF">DK847_02315</name>
</gene>
<sequence length="357" mass="39033">MAGDPPRPRHGIPAGRPLPMSERRNPQAFVFDRPEPEEEPQRKPRAITGITFEPEVDEGELIVMPPAVSRPRRFRWGALLASALFTLVTMWAGLSISKLVEDFFARSPILGWAALGVAGVAALAALVIILREIWALARLRRIEHIQVDAAHAINTDDSAAAKRAVDNLKSLYSGRADAQLGLREMRQYEGDILDGRDRIRLAERHLVDWRDAEAHRIIAHAARRITLLTTVAPTAALDILLVTAQNLRMMRELATLYGGRPSTLSTLRLARMVISHLALTGGIALSDNLIQHVVGRGLLGKLSARFGEGTVNGILTARVGLAARDVCRPIPQETSAKDTLGSLMKELVSSAPQEKAE</sequence>
<comment type="subcellular location">
    <subcellularLocation>
        <location evidence="1">Cell inner membrane</location>
        <topology evidence="1">Multi-pass membrane protein</topology>
    </subcellularLocation>
</comment>
<evidence type="ECO:0000256" key="1">
    <source>
        <dbReference type="ARBA" id="ARBA00004429"/>
    </source>
</evidence>
<dbReference type="Proteomes" id="UP000248795">
    <property type="component" value="Unassembled WGS sequence"/>
</dbReference>
<evidence type="ECO:0000256" key="7">
    <source>
        <dbReference type="ARBA" id="ARBA00023136"/>
    </source>
</evidence>
<protein>
    <submittedName>
        <fullName evidence="10">TIGR01620 family protein</fullName>
    </submittedName>
</protein>
<evidence type="ECO:0000256" key="3">
    <source>
        <dbReference type="ARBA" id="ARBA00022475"/>
    </source>
</evidence>
<evidence type="ECO:0000256" key="9">
    <source>
        <dbReference type="SAM" id="Phobius"/>
    </source>
</evidence>
<dbReference type="EMBL" id="QKVK01000001">
    <property type="protein sequence ID" value="PZF78658.1"/>
    <property type="molecule type" value="Genomic_DNA"/>
</dbReference>
<dbReference type="InterPro" id="IPR006507">
    <property type="entry name" value="UPF0283"/>
</dbReference>
<keyword evidence="5 9" id="KW-0812">Transmembrane</keyword>
<feature type="region of interest" description="Disordered" evidence="8">
    <location>
        <begin position="1"/>
        <end position="46"/>
    </location>
</feature>
<dbReference type="Pfam" id="PF05128">
    <property type="entry name" value="DUF697"/>
    <property type="match status" value="1"/>
</dbReference>
<dbReference type="PANTHER" id="PTHR39342:SF1">
    <property type="entry name" value="UPF0283 MEMBRANE PROTEIN YCJF"/>
    <property type="match status" value="1"/>
</dbReference>